<dbReference type="RefSeq" id="XP_013422211.1">
    <property type="nucleotide sequence ID" value="XM_013566757.1"/>
</dbReference>
<evidence type="ECO:0000256" key="4">
    <source>
        <dbReference type="ARBA" id="ARBA00022842"/>
    </source>
</evidence>
<keyword evidence="4" id="KW-0460">Magnesium</keyword>
<evidence type="ECO:0000313" key="6">
    <source>
        <dbReference type="Proteomes" id="UP000085678"/>
    </source>
</evidence>
<organism evidence="6 7">
    <name type="scientific">Lingula anatina</name>
    <name type="common">Brachiopod</name>
    <name type="synonym">Lingula unguis</name>
    <dbReference type="NCBI Taxonomy" id="7574"/>
    <lineage>
        <taxon>Eukaryota</taxon>
        <taxon>Metazoa</taxon>
        <taxon>Spiralia</taxon>
        <taxon>Lophotrochozoa</taxon>
        <taxon>Brachiopoda</taxon>
        <taxon>Linguliformea</taxon>
        <taxon>Lingulata</taxon>
        <taxon>Lingulida</taxon>
        <taxon>Linguloidea</taxon>
        <taxon>Lingulidae</taxon>
        <taxon>Lingula</taxon>
    </lineage>
</organism>
<sequence>MAIQLKDPDVTLMFVASSTSNIMRHNTKAILDEKYNRHKLPQQYEQTFDDVWSRRRLENPSLWNGTKFRLHSTKLESDCFSFHLGITCYKDFITTNWSPQSRTFQELGIKEHNNTQAYMSDAMGVGSLLQTSDGLVIFMKRSSKCGEAVGLYDIPGGHAEPEELVGKIEAEDIKLDALSPADIVKEIYDSVLREIRDEVNIPLASLSEPVLIGIARNTTSAGRPSVEFFVKCNLSSEDVKKRYCQGDHAEADETEDIKFFSIQEVLNMYDKPFWKQLAPSAKGCVMLFCLQNSITEETAK</sequence>
<reference evidence="7" key="1">
    <citation type="submission" date="2025-08" db="UniProtKB">
        <authorList>
            <consortium name="RefSeq"/>
        </authorList>
    </citation>
    <scope>IDENTIFICATION</scope>
    <source>
        <tissue evidence="7">Gonads</tissue>
    </source>
</reference>
<dbReference type="SUPFAM" id="SSF55811">
    <property type="entry name" value="Nudix"/>
    <property type="match status" value="1"/>
</dbReference>
<gene>
    <name evidence="7" type="primary">LOC106182106</name>
</gene>
<keyword evidence="6" id="KW-1185">Reference proteome</keyword>
<evidence type="ECO:0000256" key="3">
    <source>
        <dbReference type="ARBA" id="ARBA00022801"/>
    </source>
</evidence>
<proteinExistence type="predicted"/>
<keyword evidence="2" id="KW-0479">Metal-binding</keyword>
<accession>A0A1S3KJ21</accession>
<evidence type="ECO:0000313" key="7">
    <source>
        <dbReference type="RefSeq" id="XP_013422211.1"/>
    </source>
</evidence>
<dbReference type="OrthoDB" id="242473at2759"/>
<dbReference type="GO" id="GO:0046872">
    <property type="term" value="F:metal ion binding"/>
    <property type="evidence" value="ECO:0007669"/>
    <property type="project" value="UniProtKB-KW"/>
</dbReference>
<dbReference type="KEGG" id="lak:106182106"/>
<keyword evidence="3" id="KW-0378">Hydrolase</keyword>
<evidence type="ECO:0000256" key="2">
    <source>
        <dbReference type="ARBA" id="ARBA00022723"/>
    </source>
</evidence>
<dbReference type="OMA" id="TCYRDFI"/>
<dbReference type="AlphaFoldDB" id="A0A1S3KJ21"/>
<comment type="cofactor">
    <cofactor evidence="1">
        <name>Mg(2+)</name>
        <dbReference type="ChEBI" id="CHEBI:18420"/>
    </cofactor>
</comment>
<dbReference type="PROSITE" id="PS51462">
    <property type="entry name" value="NUDIX"/>
    <property type="match status" value="1"/>
</dbReference>
<evidence type="ECO:0000256" key="1">
    <source>
        <dbReference type="ARBA" id="ARBA00001946"/>
    </source>
</evidence>
<dbReference type="CDD" id="cd02883">
    <property type="entry name" value="NUDIX_Hydrolase"/>
    <property type="match status" value="1"/>
</dbReference>
<evidence type="ECO:0000259" key="5">
    <source>
        <dbReference type="PROSITE" id="PS51462"/>
    </source>
</evidence>
<dbReference type="GO" id="GO:0052751">
    <property type="term" value="F:GDP-mannose hydrolase activity"/>
    <property type="evidence" value="ECO:0007669"/>
    <property type="project" value="TreeGrafter"/>
</dbReference>
<dbReference type="PANTHER" id="PTHR31835:SF1">
    <property type="entry name" value="URIDINE DIPHOSPHATE GLUCOSE PYROPHOSPHATASE NUDT22"/>
    <property type="match status" value="1"/>
</dbReference>
<dbReference type="InterPro" id="IPR015797">
    <property type="entry name" value="NUDIX_hydrolase-like_dom_sf"/>
</dbReference>
<dbReference type="Gene3D" id="3.90.79.10">
    <property type="entry name" value="Nucleoside Triphosphate Pyrophosphohydrolase"/>
    <property type="match status" value="1"/>
</dbReference>
<dbReference type="STRING" id="7574.A0A1S3KJ21"/>
<dbReference type="InterPro" id="IPR055295">
    <property type="entry name" value="NUDT22/NUDT9-like"/>
</dbReference>
<dbReference type="InParanoid" id="A0A1S3KJ21"/>
<dbReference type="Proteomes" id="UP000085678">
    <property type="component" value="Unplaced"/>
</dbReference>
<dbReference type="InterPro" id="IPR000086">
    <property type="entry name" value="NUDIX_hydrolase_dom"/>
</dbReference>
<name>A0A1S3KJ21_LINAN</name>
<protein>
    <submittedName>
        <fullName evidence="7">Nucleoside diphosphate-linked moiety X motif 22</fullName>
    </submittedName>
</protein>
<dbReference type="GeneID" id="106182106"/>
<feature type="domain" description="Nudix hydrolase" evidence="5">
    <location>
        <begin position="120"/>
        <end position="283"/>
    </location>
</feature>
<dbReference type="PANTHER" id="PTHR31835">
    <property type="entry name" value="URIDINE DIPHOSPHATE GLUCOSE PYROPHOSPHATASE"/>
    <property type="match status" value="1"/>
</dbReference>